<keyword evidence="3" id="KW-1185">Reference proteome</keyword>
<dbReference type="Proteomes" id="UP001279410">
    <property type="component" value="Unassembled WGS sequence"/>
</dbReference>
<accession>A0AAD3MNG1</accession>
<feature type="region of interest" description="Disordered" evidence="1">
    <location>
        <begin position="188"/>
        <end position="220"/>
    </location>
</feature>
<dbReference type="EMBL" id="BRZM01000027">
    <property type="protein sequence ID" value="GLD56690.1"/>
    <property type="molecule type" value="Genomic_DNA"/>
</dbReference>
<feature type="region of interest" description="Disordered" evidence="1">
    <location>
        <begin position="52"/>
        <end position="89"/>
    </location>
</feature>
<evidence type="ECO:0000313" key="2">
    <source>
        <dbReference type="EMBL" id="GLD56690.1"/>
    </source>
</evidence>
<protein>
    <submittedName>
        <fullName evidence="2">Syntaxin-binding protein 1 isoform X2</fullName>
    </submittedName>
</protein>
<sequence>MTESWRQGLWGGLQSQSRQTGSLAPVAPNTVQLRFQPSPHADQRLGVNCKTDNRRHRRELNGRLAVARSNPPSRRATDGHNQARPQPPHLTRLTRLRAYRLPTVHGEAERSPRYLRTRECRGARSRGLVGRRVSYKTAECSPARRDFGAVKVSAAFRCGRASLFSVILSSSRSTSSAGFGNQIAPVTPAGVAGPTGTHSRVRQRQIGREGERNHTEKRSTHIFTPTSLLEQLKAMNKPDEEVTS</sequence>
<name>A0AAD3MNG1_LATJO</name>
<evidence type="ECO:0000313" key="3">
    <source>
        <dbReference type="Proteomes" id="UP001279410"/>
    </source>
</evidence>
<gene>
    <name evidence="2" type="ORF">AKAME5_000900100</name>
</gene>
<feature type="compositionally biased region" description="Polar residues" evidence="1">
    <location>
        <begin position="13"/>
        <end position="22"/>
    </location>
</feature>
<reference evidence="2" key="1">
    <citation type="submission" date="2022-08" db="EMBL/GenBank/DDBJ databases">
        <title>Genome sequencing of akame (Lates japonicus).</title>
        <authorList>
            <person name="Hashiguchi Y."/>
            <person name="Takahashi H."/>
        </authorList>
    </citation>
    <scope>NUCLEOTIDE SEQUENCE</scope>
    <source>
        <strain evidence="2">Kochi</strain>
    </source>
</reference>
<proteinExistence type="predicted"/>
<evidence type="ECO:0000256" key="1">
    <source>
        <dbReference type="SAM" id="MobiDB-lite"/>
    </source>
</evidence>
<organism evidence="2 3">
    <name type="scientific">Lates japonicus</name>
    <name type="common">Japanese lates</name>
    <dbReference type="NCBI Taxonomy" id="270547"/>
    <lineage>
        <taxon>Eukaryota</taxon>
        <taxon>Metazoa</taxon>
        <taxon>Chordata</taxon>
        <taxon>Craniata</taxon>
        <taxon>Vertebrata</taxon>
        <taxon>Euteleostomi</taxon>
        <taxon>Actinopterygii</taxon>
        <taxon>Neopterygii</taxon>
        <taxon>Teleostei</taxon>
        <taxon>Neoteleostei</taxon>
        <taxon>Acanthomorphata</taxon>
        <taxon>Carangaria</taxon>
        <taxon>Carangaria incertae sedis</taxon>
        <taxon>Centropomidae</taxon>
        <taxon>Lates</taxon>
    </lineage>
</organism>
<comment type="caution">
    <text evidence="2">The sequence shown here is derived from an EMBL/GenBank/DDBJ whole genome shotgun (WGS) entry which is preliminary data.</text>
</comment>
<feature type="region of interest" description="Disordered" evidence="1">
    <location>
        <begin position="1"/>
        <end position="22"/>
    </location>
</feature>
<feature type="compositionally biased region" description="Basic and acidic residues" evidence="1">
    <location>
        <begin position="206"/>
        <end position="219"/>
    </location>
</feature>
<dbReference type="AlphaFoldDB" id="A0AAD3MNG1"/>